<dbReference type="EMBL" id="FWFQ01000013">
    <property type="protein sequence ID" value="SLN41052.1"/>
    <property type="molecule type" value="Genomic_DNA"/>
</dbReference>
<name>A0A1Y5SKB1_9RHOB</name>
<evidence type="ECO:0000313" key="1">
    <source>
        <dbReference type="EMBL" id="SLN41052.1"/>
    </source>
</evidence>
<proteinExistence type="predicted"/>
<dbReference type="Pfam" id="PF11927">
    <property type="entry name" value="HODM_asu-like"/>
    <property type="match status" value="1"/>
</dbReference>
<dbReference type="AlphaFoldDB" id="A0A1Y5SKB1"/>
<evidence type="ECO:0000313" key="2">
    <source>
        <dbReference type="Proteomes" id="UP000193409"/>
    </source>
</evidence>
<evidence type="ECO:0008006" key="3">
    <source>
        <dbReference type="Google" id="ProtNLM"/>
    </source>
</evidence>
<reference evidence="1 2" key="1">
    <citation type="submission" date="2017-03" db="EMBL/GenBank/DDBJ databases">
        <authorList>
            <person name="Afonso C.L."/>
            <person name="Miller P.J."/>
            <person name="Scott M.A."/>
            <person name="Spackman E."/>
            <person name="Goraichik I."/>
            <person name="Dimitrov K.M."/>
            <person name="Suarez D.L."/>
            <person name="Swayne D.E."/>
        </authorList>
    </citation>
    <scope>NUCLEOTIDE SEQUENCE [LARGE SCALE GENOMIC DNA]</scope>
    <source>
        <strain evidence="1 2">CECT 7680</strain>
    </source>
</reference>
<sequence>MTPPLQSRLPFTPRELRLGRKLPGVRPMALADWLQRDEAYSGQMARRDALLAEREGAVHAMLPEAAGPCDELLAFIRDGHLPAPGFTPLAGGAIRRPDGAIVAPTPEAPLKMLGRLVQEDFVILQKPEGADEHVMTAAILCFPASWTLSEKIGRPLTAIHGPVQDYDAMLARRVQRMFEAIRPEQPLCRHNLLFYRSPELHAPRSEGEPHRDSHPSFPYLRSERQCLLRLPRTRAVVFSIHTYVLPRERLTVAQAEVVFAGAGAVPPAGM</sequence>
<dbReference type="InterPro" id="IPR021848">
    <property type="entry name" value="HODM_asu-like"/>
</dbReference>
<gene>
    <name evidence="1" type="ORF">PSA7680_02029</name>
</gene>
<dbReference type="RefSeq" id="WP_085868592.1">
    <property type="nucleotide sequence ID" value="NZ_FWFQ01000013.1"/>
</dbReference>
<accession>A0A1Y5SKB1</accession>
<dbReference type="Proteomes" id="UP000193409">
    <property type="component" value="Unassembled WGS sequence"/>
</dbReference>
<protein>
    <recommendedName>
        <fullName evidence="3">DUF3445 domain-containing protein</fullName>
    </recommendedName>
</protein>
<dbReference type="OrthoDB" id="5242510at2"/>
<keyword evidence="2" id="KW-1185">Reference proteome</keyword>
<organism evidence="1 2">
    <name type="scientific">Pseudoruegeria aquimaris</name>
    <dbReference type="NCBI Taxonomy" id="393663"/>
    <lineage>
        <taxon>Bacteria</taxon>
        <taxon>Pseudomonadati</taxon>
        <taxon>Pseudomonadota</taxon>
        <taxon>Alphaproteobacteria</taxon>
        <taxon>Rhodobacterales</taxon>
        <taxon>Roseobacteraceae</taxon>
        <taxon>Pseudoruegeria</taxon>
    </lineage>
</organism>